<comment type="similarity">
    <text evidence="9">Belongs to the SUA5 family. TsaC subfamily.</text>
</comment>
<evidence type="ECO:0000256" key="1">
    <source>
        <dbReference type="ARBA" id="ARBA00004496"/>
    </source>
</evidence>
<comment type="function">
    <text evidence="9">Required for the formation of a threonylcarbamoyl group on adenosine at position 37 (t(6)A37) in tRNAs that read codons beginning with adenine. Catalyzes the conversion of L-threonine, HCO(3)(-)/CO(2) and ATP to give threonylcarbamoyl-AMP (TC-AMP) as the acyladenylate intermediate, with the release of diphosphate.</text>
</comment>
<keyword evidence="4 9" id="KW-0819">tRNA processing</keyword>
<dbReference type="InterPro" id="IPR050156">
    <property type="entry name" value="TC-AMP_synthase_SUA5"/>
</dbReference>
<evidence type="ECO:0000256" key="9">
    <source>
        <dbReference type="HAMAP-Rule" id="MF_01852"/>
    </source>
</evidence>
<dbReference type="Pfam" id="PF01300">
    <property type="entry name" value="Sua5_yciO_yrdC"/>
    <property type="match status" value="1"/>
</dbReference>
<keyword evidence="6 9" id="KW-0547">Nucleotide-binding</keyword>
<dbReference type="HAMAP" id="MF_01852">
    <property type="entry name" value="TsaC"/>
    <property type="match status" value="1"/>
</dbReference>
<keyword evidence="3 9" id="KW-0808">Transferase</keyword>
<keyword evidence="2 9" id="KW-0963">Cytoplasm</keyword>
<accession>A0A1H6FI00</accession>
<dbReference type="GO" id="GO:0006450">
    <property type="term" value="P:regulation of translational fidelity"/>
    <property type="evidence" value="ECO:0007669"/>
    <property type="project" value="TreeGrafter"/>
</dbReference>
<dbReference type="GO" id="GO:0002949">
    <property type="term" value="P:tRNA threonylcarbamoyladenosine modification"/>
    <property type="evidence" value="ECO:0007669"/>
    <property type="project" value="UniProtKB-UniRule"/>
</dbReference>
<evidence type="ECO:0000256" key="7">
    <source>
        <dbReference type="ARBA" id="ARBA00022840"/>
    </source>
</evidence>
<comment type="subcellular location">
    <subcellularLocation>
        <location evidence="1 9">Cytoplasm</location>
    </subcellularLocation>
</comment>
<evidence type="ECO:0000256" key="3">
    <source>
        <dbReference type="ARBA" id="ARBA00022679"/>
    </source>
</evidence>
<dbReference type="SUPFAM" id="SSF55821">
    <property type="entry name" value="YrdC/RibB"/>
    <property type="match status" value="1"/>
</dbReference>
<evidence type="ECO:0000313" key="12">
    <source>
        <dbReference type="Proteomes" id="UP000236724"/>
    </source>
</evidence>
<dbReference type="InterPro" id="IPR006070">
    <property type="entry name" value="Sua5-like_dom"/>
</dbReference>
<proteinExistence type="inferred from homology"/>
<evidence type="ECO:0000256" key="2">
    <source>
        <dbReference type="ARBA" id="ARBA00022490"/>
    </source>
</evidence>
<sequence length="190" mass="21142">MSPTQLRRVCHSLRRGGIIAYPTEAVWGLGCDPRNAGAVRRLLALKQRPMYKGLILVADNLQVLSPWLLPLPEKLRIRIQQPSAHPITWVLAAHPRCPRYLRGKHDTLAVRLSIHPAAHNMRNLCRQWRGPLVSTSANFTGHVPARSLWDLRRSGVLKQVDDYLPGLTGGLSVPSEIRDPGSGKVIRSGL</sequence>
<evidence type="ECO:0000256" key="6">
    <source>
        <dbReference type="ARBA" id="ARBA00022741"/>
    </source>
</evidence>
<evidence type="ECO:0000256" key="5">
    <source>
        <dbReference type="ARBA" id="ARBA00022695"/>
    </source>
</evidence>
<dbReference type="GO" id="GO:0005737">
    <property type="term" value="C:cytoplasm"/>
    <property type="evidence" value="ECO:0007669"/>
    <property type="project" value="UniProtKB-SubCell"/>
</dbReference>
<dbReference type="Gene3D" id="3.90.870.10">
    <property type="entry name" value="DHBP synthase"/>
    <property type="match status" value="1"/>
</dbReference>
<dbReference type="EC" id="2.7.7.87" evidence="9"/>
<name>A0A1H6FI00_9GAMM</name>
<keyword evidence="5 9" id="KW-0548">Nucleotidyltransferase</keyword>
<dbReference type="GO" id="GO:0000049">
    <property type="term" value="F:tRNA binding"/>
    <property type="evidence" value="ECO:0007669"/>
    <property type="project" value="TreeGrafter"/>
</dbReference>
<feature type="domain" description="YrdC-like" evidence="10">
    <location>
        <begin position="3"/>
        <end position="190"/>
    </location>
</feature>
<organism evidence="11 12">
    <name type="scientific">Candidatus Venteria ishoeyi</name>
    <dbReference type="NCBI Taxonomy" id="1899563"/>
    <lineage>
        <taxon>Bacteria</taxon>
        <taxon>Pseudomonadati</taxon>
        <taxon>Pseudomonadota</taxon>
        <taxon>Gammaproteobacteria</taxon>
        <taxon>Thiotrichales</taxon>
        <taxon>Thiotrichaceae</taxon>
        <taxon>Venteria</taxon>
    </lineage>
</organism>
<evidence type="ECO:0000313" key="11">
    <source>
        <dbReference type="EMBL" id="SEH09051.1"/>
    </source>
</evidence>
<gene>
    <name evidence="9 11" type="primary">tsaC</name>
    <name evidence="11" type="ORF">MBHS_04944</name>
</gene>
<protein>
    <recommendedName>
        <fullName evidence="9">Threonylcarbamoyl-AMP synthase</fullName>
        <shortName evidence="9">TC-AMP synthase</shortName>
        <ecNumber evidence="9">2.7.7.87</ecNumber>
    </recommendedName>
    <alternativeName>
        <fullName evidence="9">L-threonylcarbamoyladenylate synthase</fullName>
    </alternativeName>
    <alternativeName>
        <fullName evidence="9">t(6)A37 threonylcarbamoyladenosine biosynthesis protein TsaC</fullName>
    </alternativeName>
    <alternativeName>
        <fullName evidence="9">tRNA threonylcarbamoyladenosine biosynthesis protein TsaC</fullName>
    </alternativeName>
</protein>
<dbReference type="Proteomes" id="UP000236724">
    <property type="component" value="Unassembled WGS sequence"/>
</dbReference>
<dbReference type="PANTHER" id="PTHR17490">
    <property type="entry name" value="SUA5"/>
    <property type="match status" value="1"/>
</dbReference>
<evidence type="ECO:0000256" key="4">
    <source>
        <dbReference type="ARBA" id="ARBA00022694"/>
    </source>
</evidence>
<reference evidence="11 12" key="1">
    <citation type="submission" date="2016-10" db="EMBL/GenBank/DDBJ databases">
        <authorList>
            <person name="de Groot N.N."/>
        </authorList>
    </citation>
    <scope>NUCLEOTIDE SEQUENCE [LARGE SCALE GENOMIC DNA]</scope>
    <source>
        <strain evidence="11">MBHS1</strain>
    </source>
</reference>
<dbReference type="GO" id="GO:0005524">
    <property type="term" value="F:ATP binding"/>
    <property type="evidence" value="ECO:0007669"/>
    <property type="project" value="UniProtKB-UniRule"/>
</dbReference>
<dbReference type="RefSeq" id="WP_286019606.1">
    <property type="nucleotide sequence ID" value="NZ_FMSV02000558.1"/>
</dbReference>
<dbReference type="EMBL" id="FMSV02000558">
    <property type="protein sequence ID" value="SEH09051.1"/>
    <property type="molecule type" value="Genomic_DNA"/>
</dbReference>
<evidence type="ECO:0000259" key="10">
    <source>
        <dbReference type="PROSITE" id="PS51163"/>
    </source>
</evidence>
<dbReference type="PROSITE" id="PS51163">
    <property type="entry name" value="YRDC"/>
    <property type="match status" value="1"/>
</dbReference>
<dbReference type="PANTHER" id="PTHR17490:SF18">
    <property type="entry name" value="THREONYLCARBAMOYL-AMP SYNTHASE"/>
    <property type="match status" value="1"/>
</dbReference>
<dbReference type="GO" id="GO:0003725">
    <property type="term" value="F:double-stranded RNA binding"/>
    <property type="evidence" value="ECO:0007669"/>
    <property type="project" value="InterPro"/>
</dbReference>
<keyword evidence="12" id="KW-1185">Reference proteome</keyword>
<dbReference type="AlphaFoldDB" id="A0A1H6FI00"/>
<dbReference type="InterPro" id="IPR017945">
    <property type="entry name" value="DHBP_synth_RibB-like_a/b_dom"/>
</dbReference>
<dbReference type="InterPro" id="IPR023535">
    <property type="entry name" value="TC-AMP_synthase"/>
</dbReference>
<keyword evidence="7 9" id="KW-0067">ATP-binding</keyword>
<dbReference type="GO" id="GO:0061710">
    <property type="term" value="F:L-threonylcarbamoyladenylate synthase"/>
    <property type="evidence" value="ECO:0007669"/>
    <property type="project" value="UniProtKB-EC"/>
</dbReference>
<evidence type="ECO:0000256" key="8">
    <source>
        <dbReference type="ARBA" id="ARBA00048366"/>
    </source>
</evidence>
<comment type="catalytic activity">
    <reaction evidence="8 9">
        <text>L-threonine + hydrogencarbonate + ATP = L-threonylcarbamoyladenylate + diphosphate + H2O</text>
        <dbReference type="Rhea" id="RHEA:36407"/>
        <dbReference type="ChEBI" id="CHEBI:15377"/>
        <dbReference type="ChEBI" id="CHEBI:17544"/>
        <dbReference type="ChEBI" id="CHEBI:30616"/>
        <dbReference type="ChEBI" id="CHEBI:33019"/>
        <dbReference type="ChEBI" id="CHEBI:57926"/>
        <dbReference type="ChEBI" id="CHEBI:73682"/>
        <dbReference type="EC" id="2.7.7.87"/>
    </reaction>
</comment>